<evidence type="ECO:0000313" key="2">
    <source>
        <dbReference type="EMBL" id="RXN29162.1"/>
    </source>
</evidence>
<proteinExistence type="predicted"/>
<dbReference type="EMBL" id="QBIY01011822">
    <property type="protein sequence ID" value="RXN29162.1"/>
    <property type="molecule type" value="Genomic_DNA"/>
</dbReference>
<accession>A0A498NB88</accession>
<sequence>MTGLNRKASQNKSKRKSKTVHVQLSDITPLRSHFGHGGIRRWRLYPPLSSSKDALVVKCLQNPLGMVSGPHGPESVNCRCIQQRITLRTPNPGLRFLASNANRGTHAHRFHMLADRSGMWMEDEEDHHNLPLPPRSTPYCKKHSADTPTPNNPKHASISECQKELQATQTALFAHI</sequence>
<gene>
    <name evidence="2" type="ORF">ROHU_018891</name>
</gene>
<name>A0A498NB88_LABRO</name>
<evidence type="ECO:0000256" key="1">
    <source>
        <dbReference type="SAM" id="MobiDB-lite"/>
    </source>
</evidence>
<reference evidence="2 3" key="1">
    <citation type="submission" date="2018-03" db="EMBL/GenBank/DDBJ databases">
        <title>Draft genome sequence of Rohu Carp (Labeo rohita).</title>
        <authorList>
            <person name="Das P."/>
            <person name="Kushwaha B."/>
            <person name="Joshi C.G."/>
            <person name="Kumar D."/>
            <person name="Nagpure N.S."/>
            <person name="Sahoo L."/>
            <person name="Das S.P."/>
            <person name="Bit A."/>
            <person name="Patnaik S."/>
            <person name="Meher P.K."/>
            <person name="Jayasankar P."/>
            <person name="Koringa P.G."/>
            <person name="Patel N.V."/>
            <person name="Hinsu A.T."/>
            <person name="Kumar R."/>
            <person name="Pandey M."/>
            <person name="Agarwal S."/>
            <person name="Srivastava S."/>
            <person name="Singh M."/>
            <person name="Iquebal M.A."/>
            <person name="Jaiswal S."/>
            <person name="Angadi U.B."/>
            <person name="Kumar N."/>
            <person name="Raza M."/>
            <person name="Shah T.M."/>
            <person name="Rai A."/>
            <person name="Jena J.K."/>
        </authorList>
    </citation>
    <scope>NUCLEOTIDE SEQUENCE [LARGE SCALE GENOMIC DNA]</scope>
    <source>
        <strain evidence="2">DASCIFA01</strain>
        <tissue evidence="2">Testis</tissue>
    </source>
</reference>
<organism evidence="2 3">
    <name type="scientific">Labeo rohita</name>
    <name type="common">Indian major carp</name>
    <name type="synonym">Cyprinus rohita</name>
    <dbReference type="NCBI Taxonomy" id="84645"/>
    <lineage>
        <taxon>Eukaryota</taxon>
        <taxon>Metazoa</taxon>
        <taxon>Chordata</taxon>
        <taxon>Craniata</taxon>
        <taxon>Vertebrata</taxon>
        <taxon>Euteleostomi</taxon>
        <taxon>Actinopterygii</taxon>
        <taxon>Neopterygii</taxon>
        <taxon>Teleostei</taxon>
        <taxon>Ostariophysi</taxon>
        <taxon>Cypriniformes</taxon>
        <taxon>Cyprinidae</taxon>
        <taxon>Labeoninae</taxon>
        <taxon>Labeonini</taxon>
        <taxon>Labeo</taxon>
    </lineage>
</organism>
<feature type="region of interest" description="Disordered" evidence="1">
    <location>
        <begin position="124"/>
        <end position="157"/>
    </location>
</feature>
<dbReference type="AlphaFoldDB" id="A0A498NB88"/>
<keyword evidence="3" id="KW-1185">Reference proteome</keyword>
<comment type="caution">
    <text evidence="2">The sequence shown here is derived from an EMBL/GenBank/DDBJ whole genome shotgun (WGS) entry which is preliminary data.</text>
</comment>
<evidence type="ECO:0000313" key="3">
    <source>
        <dbReference type="Proteomes" id="UP000290572"/>
    </source>
</evidence>
<dbReference type="Proteomes" id="UP000290572">
    <property type="component" value="Unassembled WGS sequence"/>
</dbReference>
<feature type="region of interest" description="Disordered" evidence="1">
    <location>
        <begin position="1"/>
        <end position="20"/>
    </location>
</feature>
<protein>
    <submittedName>
        <fullName evidence="2">Uncharacterized protein</fullName>
    </submittedName>
</protein>